<protein>
    <submittedName>
        <fullName evidence="1">Uncharacterized protein</fullName>
    </submittedName>
</protein>
<proteinExistence type="predicted"/>
<gene>
    <name evidence="1" type="ORF">RR46_02577</name>
</gene>
<dbReference type="Proteomes" id="UP000053268">
    <property type="component" value="Unassembled WGS sequence"/>
</dbReference>
<evidence type="ECO:0000313" key="2">
    <source>
        <dbReference type="Proteomes" id="UP000053268"/>
    </source>
</evidence>
<accession>A0A194Q2V2</accession>
<dbReference type="EMBL" id="KQ459564">
    <property type="protein sequence ID" value="KPI99663.1"/>
    <property type="molecule type" value="Genomic_DNA"/>
</dbReference>
<reference evidence="1 2" key="1">
    <citation type="journal article" date="2015" name="Nat. Commun.">
        <title>Outbred genome sequencing and CRISPR/Cas9 gene editing in butterflies.</title>
        <authorList>
            <person name="Li X."/>
            <person name="Fan D."/>
            <person name="Zhang W."/>
            <person name="Liu G."/>
            <person name="Zhang L."/>
            <person name="Zhao L."/>
            <person name="Fang X."/>
            <person name="Chen L."/>
            <person name="Dong Y."/>
            <person name="Chen Y."/>
            <person name="Ding Y."/>
            <person name="Zhao R."/>
            <person name="Feng M."/>
            <person name="Zhu Y."/>
            <person name="Feng Y."/>
            <person name="Jiang X."/>
            <person name="Zhu D."/>
            <person name="Xiang H."/>
            <person name="Feng X."/>
            <person name="Li S."/>
            <person name="Wang J."/>
            <person name="Zhang G."/>
            <person name="Kronforst M.R."/>
            <person name="Wang W."/>
        </authorList>
    </citation>
    <scope>NUCLEOTIDE SEQUENCE [LARGE SCALE GENOMIC DNA]</scope>
    <source>
        <strain evidence="1">Ya'a_city_454_Px</strain>
        <tissue evidence="1">Whole body</tissue>
    </source>
</reference>
<organism evidence="1 2">
    <name type="scientific">Papilio xuthus</name>
    <name type="common">Asian swallowtail butterfly</name>
    <dbReference type="NCBI Taxonomy" id="66420"/>
    <lineage>
        <taxon>Eukaryota</taxon>
        <taxon>Metazoa</taxon>
        <taxon>Ecdysozoa</taxon>
        <taxon>Arthropoda</taxon>
        <taxon>Hexapoda</taxon>
        <taxon>Insecta</taxon>
        <taxon>Pterygota</taxon>
        <taxon>Neoptera</taxon>
        <taxon>Endopterygota</taxon>
        <taxon>Lepidoptera</taxon>
        <taxon>Glossata</taxon>
        <taxon>Ditrysia</taxon>
        <taxon>Papilionoidea</taxon>
        <taxon>Papilionidae</taxon>
        <taxon>Papilioninae</taxon>
        <taxon>Papilio</taxon>
    </lineage>
</organism>
<evidence type="ECO:0000313" key="1">
    <source>
        <dbReference type="EMBL" id="KPI99663.1"/>
    </source>
</evidence>
<name>A0A194Q2V2_PAPXU</name>
<dbReference type="AlphaFoldDB" id="A0A194Q2V2"/>
<keyword evidence="2" id="KW-1185">Reference proteome</keyword>
<sequence>MKARKKEDWCLLTAPRVHITKLASLEKKRLVNWSMNGQRSESGMPGLCQMRVAPRDNANEPMFDSDSMLEQKSYGLHFENNPDTIKNKEQVDNSYEVEKKISDNAKQSCAIVVLSNIQNPNMHSLLRKYRYDSNGVLIPSSVKYFVKLPKGAQSSTVLVPLHDKAFSPLGGFVRYYKEVPPIPQSW</sequence>